<proteinExistence type="predicted"/>
<dbReference type="RefSeq" id="WP_035289541.1">
    <property type="nucleotide sequence ID" value="NZ_AYXG01000238.1"/>
</dbReference>
<dbReference type="NCBIfam" id="NF040603">
    <property type="entry name" value="choice_anch_P"/>
    <property type="match status" value="1"/>
</dbReference>
<gene>
    <name evidence="9" type="ORF">UO65_6155</name>
</gene>
<feature type="compositionally biased region" description="Gly residues" evidence="5">
    <location>
        <begin position="242"/>
        <end position="256"/>
    </location>
</feature>
<dbReference type="InterPro" id="IPR019931">
    <property type="entry name" value="LPXTG_anchor"/>
</dbReference>
<evidence type="ECO:0000256" key="5">
    <source>
        <dbReference type="SAM" id="MobiDB-lite"/>
    </source>
</evidence>
<keyword evidence="6" id="KW-0472">Membrane</keyword>
<dbReference type="NCBIfam" id="TIGR01167">
    <property type="entry name" value="LPXTG_anchor"/>
    <property type="match status" value="1"/>
</dbReference>
<keyword evidence="4" id="KW-0572">Peptidoglycan-anchor</keyword>
<evidence type="ECO:0000256" key="1">
    <source>
        <dbReference type="ARBA" id="ARBA00022512"/>
    </source>
</evidence>
<evidence type="ECO:0000256" key="2">
    <source>
        <dbReference type="ARBA" id="ARBA00022525"/>
    </source>
</evidence>
<accession>W7IX16</accession>
<evidence type="ECO:0000259" key="8">
    <source>
        <dbReference type="PROSITE" id="PS50847"/>
    </source>
</evidence>
<feature type="compositionally biased region" description="Polar residues" evidence="5">
    <location>
        <begin position="227"/>
        <end position="240"/>
    </location>
</feature>
<dbReference type="Proteomes" id="UP000019277">
    <property type="component" value="Unassembled WGS sequence"/>
</dbReference>
<feature type="signal peptide" evidence="7">
    <location>
        <begin position="1"/>
        <end position="23"/>
    </location>
</feature>
<evidence type="ECO:0000256" key="7">
    <source>
        <dbReference type="SAM" id="SignalP"/>
    </source>
</evidence>
<keyword evidence="6" id="KW-1133">Transmembrane helix</keyword>
<feature type="chain" id="PRO_5039329046" evidence="7">
    <location>
        <begin position="24"/>
        <end position="302"/>
    </location>
</feature>
<keyword evidence="1" id="KW-0134">Cell wall</keyword>
<evidence type="ECO:0000256" key="3">
    <source>
        <dbReference type="ARBA" id="ARBA00022729"/>
    </source>
</evidence>
<feature type="transmembrane region" description="Helical" evidence="6">
    <location>
        <begin position="275"/>
        <end position="296"/>
    </location>
</feature>
<dbReference type="EMBL" id="AYXG01000238">
    <property type="protein sequence ID" value="EWC58554.1"/>
    <property type="molecule type" value="Genomic_DNA"/>
</dbReference>
<name>W7IX16_9PSEU</name>
<evidence type="ECO:0000256" key="6">
    <source>
        <dbReference type="SAM" id="Phobius"/>
    </source>
</evidence>
<dbReference type="OrthoDB" id="3686194at2"/>
<feature type="domain" description="Gram-positive cocci surface proteins LPxTG" evidence="8">
    <location>
        <begin position="267"/>
        <end position="302"/>
    </location>
</feature>
<dbReference type="PROSITE" id="PS50847">
    <property type="entry name" value="GRAM_POS_ANCHORING"/>
    <property type="match status" value="1"/>
</dbReference>
<keyword evidence="6" id="KW-0812">Transmembrane</keyword>
<feature type="region of interest" description="Disordered" evidence="5">
    <location>
        <begin position="201"/>
        <end position="265"/>
    </location>
</feature>
<keyword evidence="10" id="KW-1185">Reference proteome</keyword>
<dbReference type="AlphaFoldDB" id="W7IX16"/>
<evidence type="ECO:0000313" key="10">
    <source>
        <dbReference type="Proteomes" id="UP000019277"/>
    </source>
</evidence>
<keyword evidence="2" id="KW-0964">Secreted</keyword>
<reference evidence="9 10" key="1">
    <citation type="journal article" date="2014" name="Genome Announc.">
        <title>Draft Genome Sequence of the Antitrypanosomally Active Sponge-Associated Bacterium Actinokineospora sp. Strain EG49.</title>
        <authorList>
            <person name="Harjes J."/>
            <person name="Ryu T."/>
            <person name="Abdelmohsen U.R."/>
            <person name="Moitinho-Silva L."/>
            <person name="Horn H."/>
            <person name="Ravasi T."/>
            <person name="Hentschel U."/>
        </authorList>
    </citation>
    <scope>NUCLEOTIDE SEQUENCE [LARGE SCALE GENOMIC DNA]</scope>
    <source>
        <strain evidence="9 10">EG49</strain>
    </source>
</reference>
<sequence length="302" mass="29099">MRPPRLFALSAAVAGTAALTALTAPFAAATGGPTGSAFAVSVQAKALNAASVSVGPAPLATYPAGDDKSVVKVDLAKAGVVAKVVNASSDLTGSKLVSTASIAEVDVLGILKAKIVEATCTSDGKTVTGKSTLAEVTLMGHKVDVSARGKVDVAGLATVSVDEQITGADGSLTVNALHVSFGGQLKNLAQGDIILSQAKCSKTTGGGDGGPSTTAPNAGGGDKDVETPSNPTSSPVATTPGSGSGSDSGSGSGDNGGVTPVANEDDLANTGATGILPLAIGGVALVGGGAGAFWYARRKRTA</sequence>
<comment type="caution">
    <text evidence="9">The sequence shown here is derived from an EMBL/GenBank/DDBJ whole genome shotgun (WGS) entry which is preliminary data.</text>
</comment>
<dbReference type="STRING" id="909613.UO65_6155"/>
<organism evidence="9 10">
    <name type="scientific">Actinokineospora spheciospongiae</name>
    <dbReference type="NCBI Taxonomy" id="909613"/>
    <lineage>
        <taxon>Bacteria</taxon>
        <taxon>Bacillati</taxon>
        <taxon>Actinomycetota</taxon>
        <taxon>Actinomycetes</taxon>
        <taxon>Pseudonocardiales</taxon>
        <taxon>Pseudonocardiaceae</taxon>
        <taxon>Actinokineospora</taxon>
    </lineage>
</organism>
<protein>
    <submittedName>
        <fullName evidence="9">Putative secreted protein</fullName>
    </submittedName>
</protein>
<evidence type="ECO:0000313" key="9">
    <source>
        <dbReference type="EMBL" id="EWC58554.1"/>
    </source>
</evidence>
<dbReference type="eggNOG" id="ENOG50344R6">
    <property type="taxonomic scope" value="Bacteria"/>
</dbReference>
<evidence type="ECO:0000256" key="4">
    <source>
        <dbReference type="ARBA" id="ARBA00023088"/>
    </source>
</evidence>
<keyword evidence="3 7" id="KW-0732">Signal</keyword>